<dbReference type="STRING" id="857342.A0A2T3B5A3"/>
<keyword evidence="1 2" id="KW-0175">Coiled coil</keyword>
<feature type="region of interest" description="Disordered" evidence="3">
    <location>
        <begin position="331"/>
        <end position="357"/>
    </location>
</feature>
<dbReference type="FunCoup" id="A0A2T3B5A3">
    <property type="interactions" value="26"/>
</dbReference>
<dbReference type="RefSeq" id="XP_024722092.1">
    <property type="nucleotide sequence ID" value="XM_024869153.1"/>
</dbReference>
<dbReference type="InterPro" id="IPR006577">
    <property type="entry name" value="UAS"/>
</dbReference>
<evidence type="ECO:0000259" key="4">
    <source>
        <dbReference type="PROSITE" id="PS50033"/>
    </source>
</evidence>
<proteinExistence type="predicted"/>
<feature type="region of interest" description="Disordered" evidence="3">
    <location>
        <begin position="158"/>
        <end position="178"/>
    </location>
</feature>
<dbReference type="SUPFAM" id="SSF54236">
    <property type="entry name" value="Ubiquitin-like"/>
    <property type="match status" value="1"/>
</dbReference>
<evidence type="ECO:0000256" key="3">
    <source>
        <dbReference type="SAM" id="MobiDB-lite"/>
    </source>
</evidence>
<dbReference type="Gene3D" id="1.10.8.10">
    <property type="entry name" value="DNA helicase RuvA subunit, C-terminal domain"/>
    <property type="match status" value="1"/>
</dbReference>
<dbReference type="PROSITE" id="PS50033">
    <property type="entry name" value="UBX"/>
    <property type="match status" value="1"/>
</dbReference>
<protein>
    <recommendedName>
        <fullName evidence="4">UBX domain-containing protein</fullName>
    </recommendedName>
</protein>
<dbReference type="Proteomes" id="UP000241818">
    <property type="component" value="Unassembled WGS sequence"/>
</dbReference>
<evidence type="ECO:0000313" key="6">
    <source>
        <dbReference type="Proteomes" id="UP000241818"/>
    </source>
</evidence>
<dbReference type="PANTHER" id="PTHR23322:SF1">
    <property type="entry name" value="FAS-ASSOCIATED FACTOR 2"/>
    <property type="match status" value="1"/>
</dbReference>
<dbReference type="EMBL" id="KZ679009">
    <property type="protein sequence ID" value="PSS21937.1"/>
    <property type="molecule type" value="Genomic_DNA"/>
</dbReference>
<dbReference type="InterPro" id="IPR050730">
    <property type="entry name" value="UBX_domain-protein"/>
</dbReference>
<accession>A0A2T3B5A3</accession>
<dbReference type="GeneID" id="36577234"/>
<evidence type="ECO:0000313" key="5">
    <source>
        <dbReference type="EMBL" id="PSS21937.1"/>
    </source>
</evidence>
<dbReference type="InterPro" id="IPR029071">
    <property type="entry name" value="Ubiquitin-like_domsf"/>
</dbReference>
<dbReference type="InParanoid" id="A0A2T3B5A3"/>
<sequence>MAAPEIDISQLSAEQQLALQQYTSVTDQDIQAAIPLLQRSQWNVQIAIAKFFDGEGPDPVAEAIAAQNIPPPRAARQENLQESLLLGSSPFTNRARQQNAPDDAPRIVPQPEDQVVRRPPFLLALLFTPFNLLYRLFSTTLGLFSYLTPFLPRIFRPNPVTGTTRQSNTGGRRSLRPRDAAARLKREFEEEYGENSLPFFEGGYAQALDLAKKDLKFLLIIITSPEHDDTPSFIRETLLSTEVQDFLNNPTNEIILWVGDVRDSEAYQVSTALRCNKFPFTALIAHTPQQSSTSMSVLARLTGPMPAGTYIAKLQAAITSHSEQLRTVRETRNAQNFERTLRQEQDSAYERSLAQDRERARLKREAEAAAAEQERREKEQAEAAAALLEKKKQWRQWRAQNIAPEPPADSKDVVRIALKLPEAARITRRFSAQASIDELYAFVDCYEFLNSSSPSETPSITKPEAYTHLFDFRLVSTLPRVVYAPDAAGTLSELIGKNGNLIVEPISDDEEEEEEDEE</sequence>
<feature type="domain" description="UBX" evidence="4">
    <location>
        <begin position="409"/>
        <end position="494"/>
    </location>
</feature>
<feature type="compositionally biased region" description="Polar residues" evidence="3">
    <location>
        <begin position="160"/>
        <end position="171"/>
    </location>
</feature>
<evidence type="ECO:0000256" key="2">
    <source>
        <dbReference type="SAM" id="Coils"/>
    </source>
</evidence>
<dbReference type="GO" id="GO:0043130">
    <property type="term" value="F:ubiquitin binding"/>
    <property type="evidence" value="ECO:0007669"/>
    <property type="project" value="TreeGrafter"/>
</dbReference>
<gene>
    <name evidence="5" type="ORF">M430DRAFT_65178</name>
</gene>
<reference evidence="5 6" key="1">
    <citation type="journal article" date="2018" name="New Phytol.">
        <title>Comparative genomics and transcriptomics depict ericoid mycorrhizal fungi as versatile saprotrophs and plant mutualists.</title>
        <authorList>
            <person name="Martino E."/>
            <person name="Morin E."/>
            <person name="Grelet G.A."/>
            <person name="Kuo A."/>
            <person name="Kohler A."/>
            <person name="Daghino S."/>
            <person name="Barry K.W."/>
            <person name="Cichocki N."/>
            <person name="Clum A."/>
            <person name="Dockter R.B."/>
            <person name="Hainaut M."/>
            <person name="Kuo R.C."/>
            <person name="LaButti K."/>
            <person name="Lindahl B.D."/>
            <person name="Lindquist E.A."/>
            <person name="Lipzen A."/>
            <person name="Khouja H.R."/>
            <person name="Magnuson J."/>
            <person name="Murat C."/>
            <person name="Ohm R.A."/>
            <person name="Singer S.W."/>
            <person name="Spatafora J.W."/>
            <person name="Wang M."/>
            <person name="Veneault-Fourrey C."/>
            <person name="Henrissat B."/>
            <person name="Grigoriev I.V."/>
            <person name="Martin F.M."/>
            <person name="Perotto S."/>
        </authorList>
    </citation>
    <scope>NUCLEOTIDE SEQUENCE [LARGE SCALE GENOMIC DNA]</scope>
    <source>
        <strain evidence="5 6">ATCC 22711</strain>
    </source>
</reference>
<dbReference type="Pfam" id="PF00789">
    <property type="entry name" value="UBX"/>
    <property type="match status" value="1"/>
</dbReference>
<dbReference type="GO" id="GO:0036503">
    <property type="term" value="P:ERAD pathway"/>
    <property type="evidence" value="ECO:0007669"/>
    <property type="project" value="TreeGrafter"/>
</dbReference>
<dbReference type="PANTHER" id="PTHR23322">
    <property type="entry name" value="FAS-ASSOCIATED PROTEIN"/>
    <property type="match status" value="1"/>
</dbReference>
<dbReference type="Pfam" id="PF14555">
    <property type="entry name" value="UBA_4"/>
    <property type="match status" value="1"/>
</dbReference>
<dbReference type="CDD" id="cd01767">
    <property type="entry name" value="UBX"/>
    <property type="match status" value="1"/>
</dbReference>
<feature type="coiled-coil region" evidence="2">
    <location>
        <begin position="357"/>
        <end position="391"/>
    </location>
</feature>
<dbReference type="SUPFAM" id="SSF46934">
    <property type="entry name" value="UBA-like"/>
    <property type="match status" value="1"/>
</dbReference>
<dbReference type="SMART" id="SM00166">
    <property type="entry name" value="UBX"/>
    <property type="match status" value="1"/>
</dbReference>
<dbReference type="GO" id="GO:0005783">
    <property type="term" value="C:endoplasmic reticulum"/>
    <property type="evidence" value="ECO:0007669"/>
    <property type="project" value="TreeGrafter"/>
</dbReference>
<evidence type="ECO:0000256" key="1">
    <source>
        <dbReference type="ARBA" id="ARBA00023054"/>
    </source>
</evidence>
<keyword evidence="6" id="KW-1185">Reference proteome</keyword>
<dbReference type="InterPro" id="IPR009060">
    <property type="entry name" value="UBA-like_sf"/>
</dbReference>
<dbReference type="CDD" id="cd14273">
    <property type="entry name" value="UBA_TAP-C_like"/>
    <property type="match status" value="1"/>
</dbReference>
<name>A0A2T3B5A3_AMORE</name>
<dbReference type="Gene3D" id="3.40.30.10">
    <property type="entry name" value="Glutaredoxin"/>
    <property type="match status" value="1"/>
</dbReference>
<dbReference type="SUPFAM" id="SSF52833">
    <property type="entry name" value="Thioredoxin-like"/>
    <property type="match status" value="1"/>
</dbReference>
<dbReference type="Gene3D" id="3.10.20.90">
    <property type="entry name" value="Phosphatidylinositol 3-kinase Catalytic Subunit, Chain A, domain 1"/>
    <property type="match status" value="1"/>
</dbReference>
<dbReference type="AlphaFoldDB" id="A0A2T3B5A3"/>
<feature type="region of interest" description="Disordered" evidence="3">
    <location>
        <begin position="92"/>
        <end position="111"/>
    </location>
</feature>
<dbReference type="InterPro" id="IPR036249">
    <property type="entry name" value="Thioredoxin-like_sf"/>
</dbReference>
<dbReference type="OrthoDB" id="1026733at2759"/>
<feature type="compositionally biased region" description="Basic and acidic residues" evidence="3">
    <location>
        <begin position="339"/>
        <end position="357"/>
    </location>
</feature>
<dbReference type="SMART" id="SM00594">
    <property type="entry name" value="UAS"/>
    <property type="match status" value="1"/>
</dbReference>
<dbReference type="InterPro" id="IPR001012">
    <property type="entry name" value="UBX_dom"/>
</dbReference>
<organism evidence="5 6">
    <name type="scientific">Amorphotheca resinae ATCC 22711</name>
    <dbReference type="NCBI Taxonomy" id="857342"/>
    <lineage>
        <taxon>Eukaryota</taxon>
        <taxon>Fungi</taxon>
        <taxon>Dikarya</taxon>
        <taxon>Ascomycota</taxon>
        <taxon>Pezizomycotina</taxon>
        <taxon>Leotiomycetes</taxon>
        <taxon>Helotiales</taxon>
        <taxon>Amorphothecaceae</taxon>
        <taxon>Amorphotheca</taxon>
    </lineage>
</organism>